<reference evidence="1 2" key="1">
    <citation type="submission" date="2022-06" db="EMBL/GenBank/DDBJ databases">
        <title>Genomic Encyclopedia of Archaeal and Bacterial Type Strains, Phase II (KMG-II): from individual species to whole genera.</title>
        <authorList>
            <person name="Goeker M."/>
        </authorList>
    </citation>
    <scope>NUCLEOTIDE SEQUENCE [LARGE SCALE GENOMIC DNA]</scope>
    <source>
        <strain evidence="1 2">DSM 45037</strain>
    </source>
</reference>
<dbReference type="EMBL" id="JAMTCG010000002">
    <property type="protein sequence ID" value="MCP2159591.1"/>
    <property type="molecule type" value="Genomic_DNA"/>
</dbReference>
<name>A0ABT1GX78_9NOCA</name>
<evidence type="ECO:0000313" key="2">
    <source>
        <dbReference type="Proteomes" id="UP001205740"/>
    </source>
</evidence>
<accession>A0ABT1GX78</accession>
<sequence length="75" mass="8391">MIDGVERTIVRCQSGALYSTIWIPMASFKAVRLGDTRLQRCPVHRKWERARRVDPATLSAAVRAAAEQVQDIGIP</sequence>
<comment type="caution">
    <text evidence="1">The sequence shown here is derived from an EMBL/GenBank/DDBJ whole genome shotgun (WGS) entry which is preliminary data.</text>
</comment>
<dbReference type="Proteomes" id="UP001205740">
    <property type="component" value="Unassembled WGS sequence"/>
</dbReference>
<gene>
    <name evidence="1" type="ORF">LX12_000770</name>
</gene>
<protein>
    <submittedName>
        <fullName evidence="1">Uncharacterized protein</fullName>
    </submittedName>
</protein>
<evidence type="ECO:0000313" key="1">
    <source>
        <dbReference type="EMBL" id="MCP2159591.1"/>
    </source>
</evidence>
<proteinExistence type="predicted"/>
<organism evidence="1 2">
    <name type="scientific">Williamsia serinedens</name>
    <dbReference type="NCBI Taxonomy" id="391736"/>
    <lineage>
        <taxon>Bacteria</taxon>
        <taxon>Bacillati</taxon>
        <taxon>Actinomycetota</taxon>
        <taxon>Actinomycetes</taxon>
        <taxon>Mycobacteriales</taxon>
        <taxon>Nocardiaceae</taxon>
        <taxon>Williamsia</taxon>
    </lineage>
</organism>
<keyword evidence="2" id="KW-1185">Reference proteome</keyword>